<gene>
    <name evidence="3" type="primary">LOC107919290</name>
</gene>
<dbReference type="InterPro" id="IPR013103">
    <property type="entry name" value="RVT_2"/>
</dbReference>
<evidence type="ECO:0000313" key="3">
    <source>
        <dbReference type="RefSeq" id="XP_016704264.1"/>
    </source>
</evidence>
<dbReference type="KEGG" id="ghi:107919290"/>
<dbReference type="OrthoDB" id="1298236at2759"/>
<dbReference type="PANTHER" id="PTHR11439">
    <property type="entry name" value="GAG-POL-RELATED RETROTRANSPOSON"/>
    <property type="match status" value="1"/>
</dbReference>
<dbReference type="STRING" id="3635.A0A1U8KU67"/>
<evidence type="ECO:0000259" key="1">
    <source>
        <dbReference type="Pfam" id="PF07727"/>
    </source>
</evidence>
<dbReference type="Proteomes" id="UP000818029">
    <property type="component" value="Chromosome D13"/>
</dbReference>
<dbReference type="AlphaFoldDB" id="A0A1U8KU67"/>
<protein>
    <recommendedName>
        <fullName evidence="1">Reverse transcriptase Ty1/copia-type domain-containing protein</fullName>
    </recommendedName>
</protein>
<reference evidence="2" key="1">
    <citation type="journal article" date="2020" name="Nat. Genet.">
        <title>Genomic diversifications of five Gossypium allopolyploid species and their impact on cotton improvement.</title>
        <authorList>
            <person name="Chen Z.J."/>
            <person name="Sreedasyam A."/>
            <person name="Ando A."/>
            <person name="Song Q."/>
            <person name="De Santiago L.M."/>
            <person name="Hulse-Kemp A.M."/>
            <person name="Ding M."/>
            <person name="Ye W."/>
            <person name="Kirkbride R.C."/>
            <person name="Jenkins J."/>
            <person name="Plott C."/>
            <person name="Lovell J."/>
            <person name="Lin Y.M."/>
            <person name="Vaughn R."/>
            <person name="Liu B."/>
            <person name="Simpson S."/>
            <person name="Scheffler B.E."/>
            <person name="Wen L."/>
            <person name="Saski C.A."/>
            <person name="Grover C.E."/>
            <person name="Hu G."/>
            <person name="Conover J.L."/>
            <person name="Carlson J.W."/>
            <person name="Shu S."/>
            <person name="Boston L.B."/>
            <person name="Williams M."/>
            <person name="Peterson D.G."/>
            <person name="McGee K."/>
            <person name="Jones D.C."/>
            <person name="Wendel J.F."/>
            <person name="Stelly D.M."/>
            <person name="Grimwood J."/>
            <person name="Schmutz J."/>
        </authorList>
    </citation>
    <scope>NUCLEOTIDE SEQUENCE [LARGE SCALE GENOMIC DNA]</scope>
    <source>
        <strain evidence="2">cv. TM-1</strain>
    </source>
</reference>
<dbReference type="GeneID" id="107919290"/>
<dbReference type="PaxDb" id="3635-A0A1U8KU67"/>
<feature type="domain" description="Reverse transcriptase Ty1/copia-type" evidence="1">
    <location>
        <begin position="1"/>
        <end position="84"/>
    </location>
</feature>
<reference evidence="3" key="2">
    <citation type="submission" date="2025-08" db="UniProtKB">
        <authorList>
            <consortium name="RefSeq"/>
        </authorList>
    </citation>
    <scope>IDENTIFICATION</scope>
</reference>
<keyword evidence="2" id="KW-1185">Reference proteome</keyword>
<dbReference type="CDD" id="cd09272">
    <property type="entry name" value="RNase_HI_RT_Ty1"/>
    <property type="match status" value="1"/>
</dbReference>
<proteinExistence type="predicted"/>
<name>A0A1U8KU67_GOSHI</name>
<evidence type="ECO:0000313" key="2">
    <source>
        <dbReference type="Proteomes" id="UP000818029"/>
    </source>
</evidence>
<dbReference type="PANTHER" id="PTHR11439:SF502">
    <property type="entry name" value="SECRETED RXLR EFFECTOR PROTEIN 161-LIKE"/>
    <property type="match status" value="1"/>
</dbReference>
<dbReference type="SUPFAM" id="SSF56672">
    <property type="entry name" value="DNA/RNA polymerases"/>
    <property type="match status" value="1"/>
</dbReference>
<dbReference type="RefSeq" id="XP_016704264.1">
    <property type="nucleotide sequence ID" value="XM_016848775.1"/>
</dbReference>
<dbReference type="Pfam" id="PF07727">
    <property type="entry name" value="RVT_2"/>
    <property type="match status" value="1"/>
</dbReference>
<dbReference type="InterPro" id="IPR043502">
    <property type="entry name" value="DNA/RNA_pol_sf"/>
</dbReference>
<accession>A0A1U8KU67</accession>
<organism evidence="2 3">
    <name type="scientific">Gossypium hirsutum</name>
    <name type="common">Upland cotton</name>
    <name type="synonym">Gossypium mexicanum</name>
    <dbReference type="NCBI Taxonomy" id="3635"/>
    <lineage>
        <taxon>Eukaryota</taxon>
        <taxon>Viridiplantae</taxon>
        <taxon>Streptophyta</taxon>
        <taxon>Embryophyta</taxon>
        <taxon>Tracheophyta</taxon>
        <taxon>Spermatophyta</taxon>
        <taxon>Magnoliopsida</taxon>
        <taxon>eudicotyledons</taxon>
        <taxon>Gunneridae</taxon>
        <taxon>Pentapetalae</taxon>
        <taxon>rosids</taxon>
        <taxon>malvids</taxon>
        <taxon>Malvales</taxon>
        <taxon>Malvaceae</taxon>
        <taxon>Malvoideae</taxon>
        <taxon>Gossypium</taxon>
    </lineage>
</organism>
<sequence>MKARFIRSESEATLYVKKLGDEKQLVVSLYVDDMLVIEDNEVSIEQFKQRMKNTFDLGDMKYFLGMEIHQSDADNFEKVDAFDYKSLIGNLSYLSATRPYIMYVASLLSRFIGAFAWNSKKQDVVAQSSAEVEYVSIATATNQAIWLKKILADLEQNTNEAITIWVDNKFAITITKNPVQHGGTKHINDKFHAIKEAERLGEISLKIKL</sequence>